<comment type="subcellular location">
    <subcellularLocation>
        <location evidence="3">Cytoplasm</location>
    </subcellularLocation>
    <text evidence="3">The tmRNA-SmpB complex associates with stalled 70S ribosomes.</text>
</comment>
<reference evidence="4 5" key="1">
    <citation type="journal article" date="2017" name="Front. Microbiol.">
        <title>Comparative Genomic Analysis of the Class Epsilonproteobacteria and Proposed Reclassification to Epsilonbacteraeota (phyl. nov.).</title>
        <authorList>
            <person name="Waite D.W."/>
            <person name="Vanwonterghem I."/>
            <person name="Rinke C."/>
            <person name="Parks D.H."/>
            <person name="Zhang Y."/>
            <person name="Takai K."/>
            <person name="Sievert S.M."/>
            <person name="Simon J."/>
            <person name="Campbell B.J."/>
            <person name="Hanson T.E."/>
            <person name="Woyke T."/>
            <person name="Klotz M.G."/>
            <person name="Hugenholtz P."/>
        </authorList>
    </citation>
    <scope>NUCLEOTIDE SEQUENCE [LARGE SCALE GENOMIC DNA]</scope>
    <source>
        <strain evidence="4">UBA11420</strain>
    </source>
</reference>
<dbReference type="EMBL" id="DLUG01000177">
    <property type="protein sequence ID" value="DAB36098.1"/>
    <property type="molecule type" value="Genomic_DNA"/>
</dbReference>
<dbReference type="InterPro" id="IPR023620">
    <property type="entry name" value="SmpB"/>
</dbReference>
<dbReference type="GO" id="GO:0070929">
    <property type="term" value="P:trans-translation"/>
    <property type="evidence" value="ECO:0007669"/>
    <property type="project" value="UniProtKB-UniRule"/>
</dbReference>
<sequence length="154" mass="17670">MGEPVARNKKAYHDYEILEKLEAGIVLQGSEVKAIRQGKINLKDSFVRLIKGEAFLLNAHISHLSTANPHFTPNERSDRKLLLHIKELRKWDAKVAKEGLTIVPLSVYFNAKNIVKVEIALVRGKNLHDKREDLKRKDAEREAKTAIKNHLYKE</sequence>
<dbReference type="PROSITE" id="PS01317">
    <property type="entry name" value="SSRP"/>
    <property type="match status" value="1"/>
</dbReference>
<keyword evidence="2 3" id="KW-0694">RNA-binding</keyword>
<gene>
    <name evidence="3" type="primary">smpB</name>
    <name evidence="4" type="ORF">CFH80_06705</name>
</gene>
<organism evidence="4 5">
    <name type="scientific">Sulfurospirillum cavolei</name>
    <dbReference type="NCBI Taxonomy" id="366522"/>
    <lineage>
        <taxon>Bacteria</taxon>
        <taxon>Pseudomonadati</taxon>
        <taxon>Campylobacterota</taxon>
        <taxon>Epsilonproteobacteria</taxon>
        <taxon>Campylobacterales</taxon>
        <taxon>Sulfurospirillaceae</taxon>
        <taxon>Sulfurospirillum</taxon>
    </lineage>
</organism>
<name>A0A2D3W6R1_9BACT</name>
<proteinExistence type="inferred from homology"/>
<evidence type="ECO:0000313" key="5">
    <source>
        <dbReference type="Proteomes" id="UP000231638"/>
    </source>
</evidence>
<dbReference type="InterPro" id="IPR020081">
    <property type="entry name" value="SsrA-bd_prot_CS"/>
</dbReference>
<dbReference type="GO" id="GO:0005829">
    <property type="term" value="C:cytosol"/>
    <property type="evidence" value="ECO:0007669"/>
    <property type="project" value="TreeGrafter"/>
</dbReference>
<dbReference type="Proteomes" id="UP000231638">
    <property type="component" value="Unassembled WGS sequence"/>
</dbReference>
<comment type="caution">
    <text evidence="4">The sequence shown here is derived from an EMBL/GenBank/DDBJ whole genome shotgun (WGS) entry which is preliminary data.</text>
</comment>
<dbReference type="InterPro" id="IPR000037">
    <property type="entry name" value="SsrA-bd_prot"/>
</dbReference>
<dbReference type="Pfam" id="PF01668">
    <property type="entry name" value="SmpB"/>
    <property type="match status" value="1"/>
</dbReference>
<dbReference type="NCBIfam" id="NF003843">
    <property type="entry name" value="PRK05422.1"/>
    <property type="match status" value="1"/>
</dbReference>
<dbReference type="STRING" id="366522.GCA_001548055_00834"/>
<evidence type="ECO:0000256" key="1">
    <source>
        <dbReference type="ARBA" id="ARBA00022490"/>
    </source>
</evidence>
<dbReference type="CDD" id="cd09294">
    <property type="entry name" value="SmpB"/>
    <property type="match status" value="1"/>
</dbReference>
<comment type="function">
    <text evidence="3">Required for rescue of stalled ribosomes mediated by trans-translation. Binds to transfer-messenger RNA (tmRNA), required for stable association of tmRNA with ribosomes. tmRNA and SmpB together mimic tRNA shape, replacing the anticodon stem-loop with SmpB. tmRNA is encoded by the ssrA gene; the 2 termini fold to resemble tRNA(Ala) and it encodes a 'tag peptide', a short internal open reading frame. During trans-translation Ala-aminoacylated tmRNA acts like a tRNA, entering the A-site of stalled ribosomes, displacing the stalled mRNA. The ribosome then switches to translate the ORF on the tmRNA; the nascent peptide is terminated with the 'tag peptide' encoded by the tmRNA and targeted for degradation. The ribosome is freed to recommence translation, which seems to be the essential function of trans-translation.</text>
</comment>
<protein>
    <recommendedName>
        <fullName evidence="3">SsrA-binding protein</fullName>
    </recommendedName>
    <alternativeName>
        <fullName evidence="3">Small protein B</fullName>
    </alternativeName>
</protein>
<dbReference type="AlphaFoldDB" id="A0A2D3W6R1"/>
<dbReference type="HAMAP" id="MF_00023">
    <property type="entry name" value="SmpB"/>
    <property type="match status" value="1"/>
</dbReference>
<dbReference type="GO" id="GO:0070930">
    <property type="term" value="P:trans-translation-dependent protein tagging"/>
    <property type="evidence" value="ECO:0007669"/>
    <property type="project" value="TreeGrafter"/>
</dbReference>
<accession>A0A2D3W6R1</accession>
<dbReference type="Gene3D" id="2.40.280.10">
    <property type="match status" value="1"/>
</dbReference>
<evidence type="ECO:0000256" key="2">
    <source>
        <dbReference type="ARBA" id="ARBA00022884"/>
    </source>
</evidence>
<evidence type="ECO:0000256" key="3">
    <source>
        <dbReference type="HAMAP-Rule" id="MF_00023"/>
    </source>
</evidence>
<dbReference type="NCBIfam" id="TIGR00086">
    <property type="entry name" value="smpB"/>
    <property type="match status" value="1"/>
</dbReference>
<dbReference type="SUPFAM" id="SSF74982">
    <property type="entry name" value="Small protein B (SmpB)"/>
    <property type="match status" value="1"/>
</dbReference>
<dbReference type="PANTHER" id="PTHR30308:SF2">
    <property type="entry name" value="SSRA-BINDING PROTEIN"/>
    <property type="match status" value="1"/>
</dbReference>
<dbReference type="GO" id="GO:0003723">
    <property type="term" value="F:RNA binding"/>
    <property type="evidence" value="ECO:0007669"/>
    <property type="project" value="UniProtKB-UniRule"/>
</dbReference>
<keyword evidence="1 3" id="KW-0963">Cytoplasm</keyword>
<dbReference type="PANTHER" id="PTHR30308">
    <property type="entry name" value="TMRNA-BINDING COMPONENT OF TRANS-TRANSLATION TAGGING COMPLEX"/>
    <property type="match status" value="1"/>
</dbReference>
<evidence type="ECO:0000313" key="4">
    <source>
        <dbReference type="EMBL" id="DAB36098.1"/>
    </source>
</evidence>
<comment type="similarity">
    <text evidence="3">Belongs to the SmpB family.</text>
</comment>